<dbReference type="Proteomes" id="UP000004705">
    <property type="component" value="Chromosome"/>
</dbReference>
<evidence type="ECO:0000256" key="1">
    <source>
        <dbReference type="SAM" id="MobiDB-lite"/>
    </source>
</evidence>
<dbReference type="InterPro" id="IPR002372">
    <property type="entry name" value="PQQ_rpt_dom"/>
</dbReference>
<evidence type="ECO:0000313" key="4">
    <source>
        <dbReference type="EMBL" id="EHY88900.1"/>
    </source>
</evidence>
<reference evidence="4 5" key="1">
    <citation type="journal article" date="2012" name="Stand. Genomic Sci.">
        <title>Genome sequence of the soil bacterium Saccharomonospora azurea type strain (NA-128(T)).</title>
        <authorList>
            <person name="Klenk H.P."/>
            <person name="Held B."/>
            <person name="Lucas S."/>
            <person name="Lapidus A."/>
            <person name="Copeland A."/>
            <person name="Hammon N."/>
            <person name="Pitluck S."/>
            <person name="Goodwin L.A."/>
            <person name="Han C."/>
            <person name="Tapia R."/>
            <person name="Brambilla E.M."/>
            <person name="Potter G."/>
            <person name="Land M."/>
            <person name="Ivanova N."/>
            <person name="Rohde M."/>
            <person name="Goker M."/>
            <person name="Detter J.C."/>
            <person name="Kyrpides N.C."/>
            <person name="Woyke T."/>
        </authorList>
    </citation>
    <scope>NUCLEOTIDE SEQUENCE [LARGE SCALE GENOMIC DNA]</scope>
    <source>
        <strain evidence="4 5">NA-128</strain>
    </source>
</reference>
<sequence>MRQRRTHYAAAMVAASAALVACGTDPAPDGEDDLPTPALTTHSASATPAPDGVRGLGPDAAPPHWKAPFDDIPRTGGEMFVGLVFPDDDRADLSITGVAPDGSTRWAVHTNPACVGYGVTSVDGTAAAVVLASDADNREGKVATRTTANAYDVRDGTRLWGAAPVPGPMVGPGLIFGQATPSIVGGAQGERLMLAAHSGDPVRPPAEGAVPLYEHHGTGLFAHDDVITAVDTASGATLWHSDTLQAPSGFDEGLRHVTLLDAAMASTGDLVALRWTHSPDDDTGRTSLHELGSGRLIADLGDQPELRTTVDQTTNTAVVSGLDQYRTTKALDIRTGAELWRDDAGVGSPEITLAHDGVGYGTRAGRSVAVDVLSGRLLGDGDWPVPVAAASDILLAPLPPRPGATPSDRTAGSGPDYVAYEDR</sequence>
<dbReference type="InterPro" id="IPR011047">
    <property type="entry name" value="Quinoprotein_ADH-like_sf"/>
</dbReference>
<evidence type="ECO:0000259" key="3">
    <source>
        <dbReference type="Pfam" id="PF13360"/>
    </source>
</evidence>
<dbReference type="OrthoDB" id="3422572at2"/>
<dbReference type="HOGENOM" id="CLU_629818_0_0_11"/>
<evidence type="ECO:0000313" key="5">
    <source>
        <dbReference type="Proteomes" id="UP000004705"/>
    </source>
</evidence>
<organism evidence="4 5">
    <name type="scientific">Saccharomonospora azurea NA-128</name>
    <dbReference type="NCBI Taxonomy" id="882081"/>
    <lineage>
        <taxon>Bacteria</taxon>
        <taxon>Bacillati</taxon>
        <taxon>Actinomycetota</taxon>
        <taxon>Actinomycetes</taxon>
        <taxon>Pseudonocardiales</taxon>
        <taxon>Pseudonocardiaceae</taxon>
        <taxon>Saccharomonospora</taxon>
    </lineage>
</organism>
<dbReference type="EMBL" id="CM001466">
    <property type="protein sequence ID" value="EHY88900.1"/>
    <property type="molecule type" value="Genomic_DNA"/>
</dbReference>
<name>H8GDV6_9PSEU</name>
<evidence type="ECO:0000256" key="2">
    <source>
        <dbReference type="SAM" id="SignalP"/>
    </source>
</evidence>
<protein>
    <recommendedName>
        <fullName evidence="3">Pyrrolo-quinoline quinone repeat domain-containing protein</fullName>
    </recommendedName>
</protein>
<proteinExistence type="predicted"/>
<keyword evidence="2" id="KW-0732">Signal</keyword>
<accession>H8GDV6</accession>
<dbReference type="PROSITE" id="PS51257">
    <property type="entry name" value="PROKAR_LIPOPROTEIN"/>
    <property type="match status" value="1"/>
</dbReference>
<feature type="chain" id="PRO_5039351972" description="Pyrrolo-quinoline quinone repeat domain-containing protein" evidence="2">
    <location>
        <begin position="24"/>
        <end position="423"/>
    </location>
</feature>
<keyword evidence="5" id="KW-1185">Reference proteome</keyword>
<feature type="region of interest" description="Disordered" evidence="1">
    <location>
        <begin position="24"/>
        <end position="63"/>
    </location>
</feature>
<dbReference type="AlphaFoldDB" id="H8GDV6"/>
<dbReference type="SUPFAM" id="SSF50998">
    <property type="entry name" value="Quinoprotein alcohol dehydrogenase-like"/>
    <property type="match status" value="1"/>
</dbReference>
<feature type="region of interest" description="Disordered" evidence="1">
    <location>
        <begin position="397"/>
        <end position="423"/>
    </location>
</feature>
<gene>
    <name evidence="4" type="ORF">SacazDRAFT_01983</name>
</gene>
<dbReference type="RefSeq" id="WP_005441013.1">
    <property type="nucleotide sequence ID" value="NZ_CM001466.1"/>
</dbReference>
<feature type="signal peptide" evidence="2">
    <location>
        <begin position="1"/>
        <end position="23"/>
    </location>
</feature>
<feature type="domain" description="Pyrrolo-quinoline quinone repeat" evidence="3">
    <location>
        <begin position="224"/>
        <end position="379"/>
    </location>
</feature>
<dbReference type="Pfam" id="PF13360">
    <property type="entry name" value="PQQ_2"/>
    <property type="match status" value="1"/>
</dbReference>